<name>A0A930BVK6_9RHOO</name>
<dbReference type="Proteomes" id="UP000718593">
    <property type="component" value="Unassembled WGS sequence"/>
</dbReference>
<sequence>MNVIELHSRIWLSLQERRQRLPHALLLVGQKGLGKFDLARRFAASLLCESPRPDGLACGSCLACNWFEQG</sequence>
<organism evidence="1 2">
    <name type="scientific">Dechloromonas agitata</name>
    <dbReference type="NCBI Taxonomy" id="73030"/>
    <lineage>
        <taxon>Bacteria</taxon>
        <taxon>Pseudomonadati</taxon>
        <taxon>Pseudomonadota</taxon>
        <taxon>Betaproteobacteria</taxon>
        <taxon>Rhodocyclales</taxon>
        <taxon>Azonexaceae</taxon>
        <taxon>Dechloromonas</taxon>
    </lineage>
</organism>
<feature type="non-terminal residue" evidence="1">
    <location>
        <position position="70"/>
    </location>
</feature>
<dbReference type="AlphaFoldDB" id="A0A930BVK6"/>
<dbReference type="InterPro" id="IPR027417">
    <property type="entry name" value="P-loop_NTPase"/>
</dbReference>
<protein>
    <submittedName>
        <fullName evidence="1">DNA polymerase III subunit delta</fullName>
    </submittedName>
</protein>
<dbReference type="EMBL" id="JABZMI010000482">
    <property type="protein sequence ID" value="MBF1166509.1"/>
    <property type="molecule type" value="Genomic_DNA"/>
</dbReference>
<comment type="caution">
    <text evidence="1">The sequence shown here is derived from an EMBL/GenBank/DDBJ whole genome shotgun (WGS) entry which is preliminary data.</text>
</comment>
<reference evidence="1" key="1">
    <citation type="submission" date="2020-04" db="EMBL/GenBank/DDBJ databases">
        <title>Deep metagenomics examines the oral microbiome during advanced dental caries in children, revealing novel taxa and co-occurrences with host molecules.</title>
        <authorList>
            <person name="Baker J.L."/>
            <person name="Morton J.T."/>
            <person name="Dinis M."/>
            <person name="Alvarez R."/>
            <person name="Tran N.C."/>
            <person name="Knight R."/>
            <person name="Edlund A."/>
        </authorList>
    </citation>
    <scope>NUCLEOTIDE SEQUENCE</scope>
    <source>
        <strain evidence="1">JCVI_32_bin.24</strain>
    </source>
</reference>
<dbReference type="Pfam" id="PF13177">
    <property type="entry name" value="DNA_pol3_delta2"/>
    <property type="match status" value="1"/>
</dbReference>
<evidence type="ECO:0000313" key="1">
    <source>
        <dbReference type="EMBL" id="MBF1166509.1"/>
    </source>
</evidence>
<accession>A0A930BVK6</accession>
<evidence type="ECO:0000313" key="2">
    <source>
        <dbReference type="Proteomes" id="UP000718593"/>
    </source>
</evidence>
<dbReference type="SUPFAM" id="SSF52540">
    <property type="entry name" value="P-loop containing nucleoside triphosphate hydrolases"/>
    <property type="match status" value="1"/>
</dbReference>
<proteinExistence type="predicted"/>
<gene>
    <name evidence="1" type="ORF">HXL68_15915</name>
</gene>
<dbReference type="Gene3D" id="3.40.50.300">
    <property type="entry name" value="P-loop containing nucleotide triphosphate hydrolases"/>
    <property type="match status" value="1"/>
</dbReference>